<organism evidence="3 4">
    <name type="scientific">Salvia divinorum</name>
    <name type="common">Maria pastora</name>
    <name type="synonym">Diviner's sage</name>
    <dbReference type="NCBI Taxonomy" id="28513"/>
    <lineage>
        <taxon>Eukaryota</taxon>
        <taxon>Viridiplantae</taxon>
        <taxon>Streptophyta</taxon>
        <taxon>Embryophyta</taxon>
        <taxon>Tracheophyta</taxon>
        <taxon>Spermatophyta</taxon>
        <taxon>Magnoliopsida</taxon>
        <taxon>eudicotyledons</taxon>
        <taxon>Gunneridae</taxon>
        <taxon>Pentapetalae</taxon>
        <taxon>asterids</taxon>
        <taxon>lamiids</taxon>
        <taxon>Lamiales</taxon>
        <taxon>Lamiaceae</taxon>
        <taxon>Nepetoideae</taxon>
        <taxon>Mentheae</taxon>
        <taxon>Salviinae</taxon>
        <taxon>Salvia</taxon>
        <taxon>Salvia subgen. Calosphace</taxon>
    </lineage>
</organism>
<dbReference type="Gene3D" id="3.30.559.10">
    <property type="entry name" value="Chloramphenicol acetyltransferase-like domain"/>
    <property type="match status" value="2"/>
</dbReference>
<dbReference type="Pfam" id="PF02458">
    <property type="entry name" value="Transferase"/>
    <property type="match status" value="1"/>
</dbReference>
<dbReference type="AlphaFoldDB" id="A0ABD1GKG2"/>
<dbReference type="EMBL" id="JBEAFC010000008">
    <property type="protein sequence ID" value="KAL1543446.1"/>
    <property type="molecule type" value="Genomic_DNA"/>
</dbReference>
<dbReference type="InterPro" id="IPR051504">
    <property type="entry name" value="Plant_metabolite_acyltrans"/>
</dbReference>
<gene>
    <name evidence="3" type="ORF">AAHA92_20418</name>
</gene>
<evidence type="ECO:0000256" key="2">
    <source>
        <dbReference type="ARBA" id="ARBA00023315"/>
    </source>
</evidence>
<evidence type="ECO:0000313" key="3">
    <source>
        <dbReference type="EMBL" id="KAL1543446.1"/>
    </source>
</evidence>
<keyword evidence="1" id="KW-0808">Transferase</keyword>
<dbReference type="Proteomes" id="UP001567538">
    <property type="component" value="Unassembled WGS sequence"/>
</dbReference>
<keyword evidence="4" id="KW-1185">Reference proteome</keyword>
<keyword evidence="2" id="KW-0012">Acyltransferase</keyword>
<dbReference type="GO" id="GO:0016747">
    <property type="term" value="F:acyltransferase activity, transferring groups other than amino-acyl groups"/>
    <property type="evidence" value="ECO:0007669"/>
    <property type="project" value="UniProtKB-ARBA"/>
</dbReference>
<evidence type="ECO:0000313" key="4">
    <source>
        <dbReference type="Proteomes" id="UP001567538"/>
    </source>
</evidence>
<dbReference type="PANTHER" id="PTHR31625">
    <property type="match status" value="1"/>
</dbReference>
<sequence>MTATTKSLSVLRRCTVAPASDAAEQSLPLNYFDMFWLYFHPIERLLFYKHPCSAADFMETIAPHLENSLSQTLRHYLPLAGNLFYPLDSGKPELRYLSGDSVAVTFAESNGAAADFDYLTGNHPREADDFHLFVPKLPESTADSGSGCKKFPLLAIQVTHFPAIGIAIGVSNHHVAGDASSIVGFLKAWSSTAKLGGEAEFAPPFYDRSVLKDPTGRTEIYWNQMRSLKFGESQPGPITPTNKVRATFILQKTDIEKLKKQVMEREPDSIHLSSFTVTIAYFWSCIDRSTAEAGEQIGDEDTEFFGFAVDARSRTDPPLPAAYFGNCVGFVAAESRHGVIRGEGGFFTAAKLVGELIRDKVNKKGELLSDADEWLVKFGPLLTSRAFGVSGSPKFDVYGVDFGWGKAAKYEAVSIDGDPNVSISLCKSRDFEGGLELGVSLSKRAVDAFAAAFYHGLKTL</sequence>
<comment type="caution">
    <text evidence="3">The sequence shown here is derived from an EMBL/GenBank/DDBJ whole genome shotgun (WGS) entry which is preliminary data.</text>
</comment>
<proteinExistence type="predicted"/>
<accession>A0ABD1GKG2</accession>
<name>A0ABD1GKG2_SALDI</name>
<reference evidence="3 4" key="1">
    <citation type="submission" date="2024-06" db="EMBL/GenBank/DDBJ databases">
        <title>A chromosome level genome sequence of Diviner's sage (Salvia divinorum).</title>
        <authorList>
            <person name="Ford S.A."/>
            <person name="Ro D.-K."/>
            <person name="Ness R.W."/>
            <person name="Phillips M.A."/>
        </authorList>
    </citation>
    <scope>NUCLEOTIDE SEQUENCE [LARGE SCALE GENOMIC DNA]</scope>
    <source>
        <strain evidence="3">SAF-2024a</strain>
        <tissue evidence="3">Leaf</tissue>
    </source>
</reference>
<protein>
    <submittedName>
        <fullName evidence="3">Phenolic glucoside malonyltransferase 1-like</fullName>
    </submittedName>
</protein>
<evidence type="ECO:0000256" key="1">
    <source>
        <dbReference type="ARBA" id="ARBA00022679"/>
    </source>
</evidence>
<dbReference type="SUPFAM" id="SSF52777">
    <property type="entry name" value="CoA-dependent acyltransferases"/>
    <property type="match status" value="1"/>
</dbReference>
<dbReference type="InterPro" id="IPR023213">
    <property type="entry name" value="CAT-like_dom_sf"/>
</dbReference>